<evidence type="ECO:0000256" key="3">
    <source>
        <dbReference type="SAM" id="Phobius"/>
    </source>
</evidence>
<dbReference type="InterPro" id="IPR000160">
    <property type="entry name" value="GGDEF_dom"/>
</dbReference>
<dbReference type="CDD" id="cd01949">
    <property type="entry name" value="GGDEF"/>
    <property type="match status" value="1"/>
</dbReference>
<sequence length="387" mass="40593">MATPLLTLGALFFASLVMCAAMLLGWISFGRPRHAASWGLAYGLSAVQSVVNLIDIAIGRPVPLVILSFVLVVLPGPLVVAGARQRACRPVRPWRLAAAALIESLFIAATVPVPGLKAIGLASATSFSAFCLLTALWAIRPQARAADAAERATMAAMGLLAALELATSLLTFLAVSWPASAGIAMLYVGLLAMALPPGVICVGVATVLLLASDLARELRHQAARDPLTGLLNRRGFEAAAARALGAAARARGRAVLTVADIDHFKAINDRHGHRAGDRTLRYVADRLSVGLRQGDIVARVGGEEFALLLLGRSAETAEATVEAIRAEIMNGHPALDLPLTVTTSFGVAEIRLDRDEPCGALLAQAEDQADTALYRSKTEGRNRVSIA</sequence>
<dbReference type="Gene3D" id="3.30.70.270">
    <property type="match status" value="1"/>
</dbReference>
<evidence type="ECO:0000259" key="4">
    <source>
        <dbReference type="PROSITE" id="PS50887"/>
    </source>
</evidence>
<dbReference type="PANTHER" id="PTHR45138">
    <property type="entry name" value="REGULATORY COMPONENTS OF SENSORY TRANSDUCTION SYSTEM"/>
    <property type="match status" value="1"/>
</dbReference>
<dbReference type="Proteomes" id="UP001056937">
    <property type="component" value="Chromosome 1"/>
</dbReference>
<comment type="catalytic activity">
    <reaction evidence="2">
        <text>2 GTP = 3',3'-c-di-GMP + 2 diphosphate</text>
        <dbReference type="Rhea" id="RHEA:24898"/>
        <dbReference type="ChEBI" id="CHEBI:33019"/>
        <dbReference type="ChEBI" id="CHEBI:37565"/>
        <dbReference type="ChEBI" id="CHEBI:58805"/>
        <dbReference type="EC" id="2.7.7.65"/>
    </reaction>
</comment>
<dbReference type="SMART" id="SM00267">
    <property type="entry name" value="GGDEF"/>
    <property type="match status" value="1"/>
</dbReference>
<feature type="transmembrane region" description="Helical" evidence="3">
    <location>
        <begin position="94"/>
        <end position="113"/>
    </location>
</feature>
<feature type="transmembrane region" description="Helical" evidence="3">
    <location>
        <begin position="185"/>
        <end position="211"/>
    </location>
</feature>
<dbReference type="EC" id="2.7.7.65" evidence="1"/>
<protein>
    <recommendedName>
        <fullName evidence="1">diguanylate cyclase</fullName>
        <ecNumber evidence="1">2.7.7.65</ecNumber>
    </recommendedName>
</protein>
<accession>A0ABY4X5A3</accession>
<keyword evidence="3" id="KW-0812">Transmembrane</keyword>
<dbReference type="InterPro" id="IPR050469">
    <property type="entry name" value="Diguanylate_Cyclase"/>
</dbReference>
<dbReference type="NCBIfam" id="TIGR00254">
    <property type="entry name" value="GGDEF"/>
    <property type="match status" value="1"/>
</dbReference>
<feature type="transmembrane region" description="Helical" evidence="3">
    <location>
        <begin position="39"/>
        <end position="58"/>
    </location>
</feature>
<dbReference type="PANTHER" id="PTHR45138:SF9">
    <property type="entry name" value="DIGUANYLATE CYCLASE DGCM-RELATED"/>
    <property type="match status" value="1"/>
</dbReference>
<feature type="transmembrane region" description="Helical" evidence="3">
    <location>
        <begin position="6"/>
        <end position="27"/>
    </location>
</feature>
<dbReference type="SUPFAM" id="SSF55073">
    <property type="entry name" value="Nucleotide cyclase"/>
    <property type="match status" value="1"/>
</dbReference>
<keyword evidence="3" id="KW-0472">Membrane</keyword>
<name>A0ABY4X5A3_9SPHN</name>
<dbReference type="InterPro" id="IPR043128">
    <property type="entry name" value="Rev_trsase/Diguanyl_cyclase"/>
</dbReference>
<evidence type="ECO:0000313" key="5">
    <source>
        <dbReference type="EMBL" id="USI72103.1"/>
    </source>
</evidence>
<feature type="transmembrane region" description="Helical" evidence="3">
    <location>
        <begin position="64"/>
        <end position="82"/>
    </location>
</feature>
<evidence type="ECO:0000256" key="1">
    <source>
        <dbReference type="ARBA" id="ARBA00012528"/>
    </source>
</evidence>
<evidence type="ECO:0000256" key="2">
    <source>
        <dbReference type="ARBA" id="ARBA00034247"/>
    </source>
</evidence>
<reference evidence="5" key="1">
    <citation type="journal article" date="2022" name="Toxins">
        <title>Genomic Analysis of Sphingopyxis sp. USTB-05 for Biodegrading Cyanobacterial Hepatotoxins.</title>
        <authorList>
            <person name="Liu C."/>
            <person name="Xu Q."/>
            <person name="Zhao Z."/>
            <person name="Zhang H."/>
            <person name="Liu X."/>
            <person name="Yin C."/>
            <person name="Liu Y."/>
            <person name="Yan H."/>
        </authorList>
    </citation>
    <scope>NUCLEOTIDE SEQUENCE</scope>
    <source>
        <strain evidence="5">NBD5</strain>
    </source>
</reference>
<feature type="transmembrane region" description="Helical" evidence="3">
    <location>
        <begin position="119"/>
        <end position="139"/>
    </location>
</feature>
<keyword evidence="6" id="KW-1185">Reference proteome</keyword>
<keyword evidence="3" id="KW-1133">Transmembrane helix</keyword>
<dbReference type="PROSITE" id="PS50887">
    <property type="entry name" value="GGDEF"/>
    <property type="match status" value="1"/>
</dbReference>
<dbReference type="InterPro" id="IPR029787">
    <property type="entry name" value="Nucleotide_cyclase"/>
</dbReference>
<evidence type="ECO:0000313" key="6">
    <source>
        <dbReference type="Proteomes" id="UP001056937"/>
    </source>
</evidence>
<dbReference type="RefSeq" id="WP_252165912.1">
    <property type="nucleotide sequence ID" value="NZ_CP084930.1"/>
</dbReference>
<gene>
    <name evidence="5" type="ORF">LHA26_12410</name>
</gene>
<feature type="transmembrane region" description="Helical" evidence="3">
    <location>
        <begin position="159"/>
        <end position="179"/>
    </location>
</feature>
<dbReference type="Pfam" id="PF00990">
    <property type="entry name" value="GGDEF"/>
    <property type="match status" value="1"/>
</dbReference>
<proteinExistence type="predicted"/>
<dbReference type="EMBL" id="CP084930">
    <property type="protein sequence ID" value="USI72103.1"/>
    <property type="molecule type" value="Genomic_DNA"/>
</dbReference>
<organism evidence="5 6">
    <name type="scientific">Sphingomonas morindae</name>
    <dbReference type="NCBI Taxonomy" id="1541170"/>
    <lineage>
        <taxon>Bacteria</taxon>
        <taxon>Pseudomonadati</taxon>
        <taxon>Pseudomonadota</taxon>
        <taxon>Alphaproteobacteria</taxon>
        <taxon>Sphingomonadales</taxon>
        <taxon>Sphingomonadaceae</taxon>
        <taxon>Sphingomonas</taxon>
    </lineage>
</organism>
<feature type="domain" description="GGDEF" evidence="4">
    <location>
        <begin position="252"/>
        <end position="387"/>
    </location>
</feature>